<gene>
    <name evidence="1" type="ORF">DVH24_015570</name>
</gene>
<proteinExistence type="predicted"/>
<dbReference type="Proteomes" id="UP000290289">
    <property type="component" value="Chromosome 16"/>
</dbReference>
<organism evidence="1 2">
    <name type="scientific">Malus domestica</name>
    <name type="common">Apple</name>
    <name type="synonym">Pyrus malus</name>
    <dbReference type="NCBI Taxonomy" id="3750"/>
    <lineage>
        <taxon>Eukaryota</taxon>
        <taxon>Viridiplantae</taxon>
        <taxon>Streptophyta</taxon>
        <taxon>Embryophyta</taxon>
        <taxon>Tracheophyta</taxon>
        <taxon>Spermatophyta</taxon>
        <taxon>Magnoliopsida</taxon>
        <taxon>eudicotyledons</taxon>
        <taxon>Gunneridae</taxon>
        <taxon>Pentapetalae</taxon>
        <taxon>rosids</taxon>
        <taxon>fabids</taxon>
        <taxon>Rosales</taxon>
        <taxon>Rosaceae</taxon>
        <taxon>Amygdaloideae</taxon>
        <taxon>Maleae</taxon>
        <taxon>Malus</taxon>
    </lineage>
</organism>
<name>A0A498HHG8_MALDO</name>
<comment type="caution">
    <text evidence="1">The sequence shown here is derived from an EMBL/GenBank/DDBJ whole genome shotgun (WGS) entry which is preliminary data.</text>
</comment>
<evidence type="ECO:0000313" key="2">
    <source>
        <dbReference type="Proteomes" id="UP000290289"/>
    </source>
</evidence>
<accession>A0A498HHG8</accession>
<reference evidence="1 2" key="1">
    <citation type="submission" date="2018-10" db="EMBL/GenBank/DDBJ databases">
        <title>A high-quality apple genome assembly.</title>
        <authorList>
            <person name="Hu J."/>
        </authorList>
    </citation>
    <scope>NUCLEOTIDE SEQUENCE [LARGE SCALE GENOMIC DNA]</scope>
    <source>
        <strain evidence="2">cv. HFTH1</strain>
        <tissue evidence="1">Young leaf</tissue>
    </source>
</reference>
<keyword evidence="2" id="KW-1185">Reference proteome</keyword>
<dbReference type="EMBL" id="RDQH01000342">
    <property type="protein sequence ID" value="RXH70948.1"/>
    <property type="molecule type" value="Genomic_DNA"/>
</dbReference>
<dbReference type="AlphaFoldDB" id="A0A498HHG8"/>
<sequence>MSHPVRAPTTSRARLCRGTILSILGLDHALTNSHENFPVGHPLWDCSRVNLLNFGVPTKPEASELPKGLALGRDGNIHIRLTGSIPLADVGWARRPHRQTSDQGLTLIPNCHILARALTTSRARLRHSTILFALGPDHALTVLFLGTHTRTSHKLPQGLVLGRDGNIHIRFTGSTLLNDNIQSFETDLLLFLPSISWLGLFPVGLGPLHATLLNFE</sequence>
<evidence type="ECO:0000313" key="1">
    <source>
        <dbReference type="EMBL" id="RXH70948.1"/>
    </source>
</evidence>
<protein>
    <submittedName>
        <fullName evidence="1">Uncharacterized protein</fullName>
    </submittedName>
</protein>